<organism evidence="1 2">
    <name type="scientific">Acaulospora morrowiae</name>
    <dbReference type="NCBI Taxonomy" id="94023"/>
    <lineage>
        <taxon>Eukaryota</taxon>
        <taxon>Fungi</taxon>
        <taxon>Fungi incertae sedis</taxon>
        <taxon>Mucoromycota</taxon>
        <taxon>Glomeromycotina</taxon>
        <taxon>Glomeromycetes</taxon>
        <taxon>Diversisporales</taxon>
        <taxon>Acaulosporaceae</taxon>
        <taxon>Acaulospora</taxon>
    </lineage>
</organism>
<dbReference type="EMBL" id="CAJVPV010024272">
    <property type="protein sequence ID" value="CAG8725990.1"/>
    <property type="molecule type" value="Genomic_DNA"/>
</dbReference>
<sequence length="70" mass="8224">MSLFYLVYGQEMRLLLHPSISDTILEGTILQKIFKLVDHLPTLNMKYGRDKVLLYRAALEYSRSNKFDSK</sequence>
<accession>A0A9N9IA99</accession>
<reference evidence="1" key="1">
    <citation type="submission" date="2021-06" db="EMBL/GenBank/DDBJ databases">
        <authorList>
            <person name="Kallberg Y."/>
            <person name="Tangrot J."/>
            <person name="Rosling A."/>
        </authorList>
    </citation>
    <scope>NUCLEOTIDE SEQUENCE</scope>
    <source>
        <strain evidence="1">CL551</strain>
    </source>
</reference>
<name>A0A9N9IA99_9GLOM</name>
<proteinExistence type="predicted"/>
<gene>
    <name evidence="1" type="ORF">AMORRO_LOCUS13662</name>
</gene>
<comment type="caution">
    <text evidence="1">The sequence shown here is derived from an EMBL/GenBank/DDBJ whole genome shotgun (WGS) entry which is preliminary data.</text>
</comment>
<keyword evidence="2" id="KW-1185">Reference proteome</keyword>
<dbReference type="Proteomes" id="UP000789342">
    <property type="component" value="Unassembled WGS sequence"/>
</dbReference>
<protein>
    <submittedName>
        <fullName evidence="1">12000_t:CDS:1</fullName>
    </submittedName>
</protein>
<evidence type="ECO:0000313" key="2">
    <source>
        <dbReference type="Proteomes" id="UP000789342"/>
    </source>
</evidence>
<evidence type="ECO:0000313" key="1">
    <source>
        <dbReference type="EMBL" id="CAG8725990.1"/>
    </source>
</evidence>
<dbReference type="AlphaFoldDB" id="A0A9N9IA99"/>